<evidence type="ECO:0000313" key="1">
    <source>
        <dbReference type="EMBL" id="TQD74165.1"/>
    </source>
</evidence>
<dbReference type="Proteomes" id="UP000315295">
    <property type="component" value="Unassembled WGS sequence"/>
</dbReference>
<dbReference type="EMBL" id="VIEB01001211">
    <property type="protein sequence ID" value="TQD74165.1"/>
    <property type="molecule type" value="Genomic_DNA"/>
</dbReference>
<comment type="caution">
    <text evidence="1">The sequence shown here is derived from an EMBL/GenBank/DDBJ whole genome shotgun (WGS) entry which is preliminary data.</text>
</comment>
<evidence type="ECO:0000313" key="2">
    <source>
        <dbReference type="Proteomes" id="UP000315295"/>
    </source>
</evidence>
<dbReference type="AlphaFoldDB" id="A0A540KIW8"/>
<reference evidence="1 2" key="1">
    <citation type="journal article" date="2019" name="G3 (Bethesda)">
        <title>Sequencing of a Wild Apple (Malus baccata) Genome Unravels the Differences Between Cultivated and Wild Apple Species Regarding Disease Resistance and Cold Tolerance.</title>
        <authorList>
            <person name="Chen X."/>
        </authorList>
    </citation>
    <scope>NUCLEOTIDE SEQUENCE [LARGE SCALE GENOMIC DNA]</scope>
    <source>
        <strain evidence="2">cv. Shandingzi</strain>
        <tissue evidence="1">Leaves</tissue>
    </source>
</reference>
<gene>
    <name evidence="1" type="ORF">C1H46_040302</name>
</gene>
<proteinExistence type="predicted"/>
<protein>
    <submittedName>
        <fullName evidence="1">Uncharacterized protein</fullName>
    </submittedName>
</protein>
<name>A0A540KIW8_MALBA</name>
<organism evidence="1 2">
    <name type="scientific">Malus baccata</name>
    <name type="common">Siberian crab apple</name>
    <name type="synonym">Pyrus baccata</name>
    <dbReference type="NCBI Taxonomy" id="106549"/>
    <lineage>
        <taxon>Eukaryota</taxon>
        <taxon>Viridiplantae</taxon>
        <taxon>Streptophyta</taxon>
        <taxon>Embryophyta</taxon>
        <taxon>Tracheophyta</taxon>
        <taxon>Spermatophyta</taxon>
        <taxon>Magnoliopsida</taxon>
        <taxon>eudicotyledons</taxon>
        <taxon>Gunneridae</taxon>
        <taxon>Pentapetalae</taxon>
        <taxon>rosids</taxon>
        <taxon>fabids</taxon>
        <taxon>Rosales</taxon>
        <taxon>Rosaceae</taxon>
        <taxon>Amygdaloideae</taxon>
        <taxon>Maleae</taxon>
        <taxon>Malus</taxon>
    </lineage>
</organism>
<sequence length="56" mass="6599">MTENMRIMNPTEMRFSVGKEKVELCICQKGKRLMLHAWISIAFHVHECDCKTRGLF</sequence>
<keyword evidence="2" id="KW-1185">Reference proteome</keyword>
<accession>A0A540KIW8</accession>